<protein>
    <submittedName>
        <fullName evidence="1">Uncharacterized protein</fullName>
    </submittedName>
</protein>
<dbReference type="AlphaFoldDB" id="A0A1G2R2G5"/>
<gene>
    <name evidence="1" type="ORF">A3C82_01130</name>
</gene>
<sequence length="245" mass="27424">MPNNDKKRISAPIPCGFHTLDKIPIGKVVLTATTDATLLPIHVDGAKNVMRKPREELLPDAYSAKTVIQIQARVGKNETFAAYPNNNFRILSATRREITIWEIAVVSQHGTFFITCQETLKVALKPGLQNILYGEGPRLGQWPQMRQLLEEILCARILALPEGSPEQHPVNTVMWYNFAQGLGAIRTKNGTARVHWSNIVPRQQDGFRYLIPGERVGYVLHPIVPGNGERQTTFTLEAKNVVGRQ</sequence>
<dbReference type="Proteomes" id="UP000176901">
    <property type="component" value="Unassembled WGS sequence"/>
</dbReference>
<evidence type="ECO:0000313" key="1">
    <source>
        <dbReference type="EMBL" id="OHA67036.1"/>
    </source>
</evidence>
<evidence type="ECO:0000313" key="2">
    <source>
        <dbReference type="Proteomes" id="UP000176901"/>
    </source>
</evidence>
<reference evidence="1 2" key="1">
    <citation type="journal article" date="2016" name="Nat. Commun.">
        <title>Thousands of microbial genomes shed light on interconnected biogeochemical processes in an aquifer system.</title>
        <authorList>
            <person name="Anantharaman K."/>
            <person name="Brown C.T."/>
            <person name="Hug L.A."/>
            <person name="Sharon I."/>
            <person name="Castelle C.J."/>
            <person name="Probst A.J."/>
            <person name="Thomas B.C."/>
            <person name="Singh A."/>
            <person name="Wilkins M.J."/>
            <person name="Karaoz U."/>
            <person name="Brodie E.L."/>
            <person name="Williams K.H."/>
            <person name="Hubbard S.S."/>
            <person name="Banfield J.F."/>
        </authorList>
    </citation>
    <scope>NUCLEOTIDE SEQUENCE [LARGE SCALE GENOMIC DNA]</scope>
</reference>
<dbReference type="InterPro" id="IPR012340">
    <property type="entry name" value="NA-bd_OB-fold"/>
</dbReference>
<comment type="caution">
    <text evidence="1">The sequence shown here is derived from an EMBL/GenBank/DDBJ whole genome shotgun (WGS) entry which is preliminary data.</text>
</comment>
<accession>A0A1G2R2G5</accession>
<proteinExistence type="predicted"/>
<organism evidence="1 2">
    <name type="scientific">Candidatus Wildermuthbacteria bacterium RIFCSPHIGHO2_02_FULL_47_12</name>
    <dbReference type="NCBI Taxonomy" id="1802451"/>
    <lineage>
        <taxon>Bacteria</taxon>
        <taxon>Candidatus Wildermuthiibacteriota</taxon>
    </lineage>
</organism>
<name>A0A1G2R2G5_9BACT</name>
<dbReference type="Gene3D" id="2.40.50.140">
    <property type="entry name" value="Nucleic acid-binding proteins"/>
    <property type="match status" value="1"/>
</dbReference>
<dbReference type="EMBL" id="MHTW01000019">
    <property type="protein sequence ID" value="OHA67036.1"/>
    <property type="molecule type" value="Genomic_DNA"/>
</dbReference>